<dbReference type="Proteomes" id="UP001501752">
    <property type="component" value="Unassembled WGS sequence"/>
</dbReference>
<organism evidence="3 4">
    <name type="scientific">Kitasatospora terrestris</name>
    <dbReference type="NCBI Taxonomy" id="258051"/>
    <lineage>
        <taxon>Bacteria</taxon>
        <taxon>Bacillati</taxon>
        <taxon>Actinomycetota</taxon>
        <taxon>Actinomycetes</taxon>
        <taxon>Kitasatosporales</taxon>
        <taxon>Streptomycetaceae</taxon>
        <taxon>Kitasatospora</taxon>
    </lineage>
</organism>
<evidence type="ECO:0000313" key="3">
    <source>
        <dbReference type="EMBL" id="GAA4878802.1"/>
    </source>
</evidence>
<name>A0ABP9EH53_9ACTN</name>
<sequence>MTARLAPAAMLAAALLTIPAAPAQAAGPTVHRLRAGVTPQAVQAVLDAARPGDTVELPAGTVPGGLTVSVDRLTLRGQGPGRTVLRPDTGATGACAAAGHGLCVTGLPGSPVHGVRIEALAVEGFTKDGLHASQTDALTVRAVAARANGQQGVSTDASTGSLLTAVEASGNGQAGIFVANAVDHEGGALDTDGSEVFGNRLTGNRIGVVLRRVRNITVEANLIGDNCGGVFVVGDEGVPRAGALTVRDNTVDANNRYCAPNPRLDFIQGTGILLTGTEDTVVTGNRVTGNTGASPMSGGIVLFHSLVGAPNSGATVTGNLLSGNGPADIADRDTGSGNLLDGNVCRTSLPAGHC</sequence>
<dbReference type="Pfam" id="PF13229">
    <property type="entry name" value="Beta_helix"/>
    <property type="match status" value="1"/>
</dbReference>
<dbReference type="SUPFAM" id="SSF51126">
    <property type="entry name" value="Pectin lyase-like"/>
    <property type="match status" value="1"/>
</dbReference>
<dbReference type="InterPro" id="IPR012334">
    <property type="entry name" value="Pectin_lyas_fold"/>
</dbReference>
<dbReference type="InterPro" id="IPR011050">
    <property type="entry name" value="Pectin_lyase_fold/virulence"/>
</dbReference>
<dbReference type="InterPro" id="IPR039448">
    <property type="entry name" value="Beta_helix"/>
</dbReference>
<keyword evidence="4" id="KW-1185">Reference proteome</keyword>
<feature type="chain" id="PRO_5047442048" evidence="1">
    <location>
        <begin position="26"/>
        <end position="354"/>
    </location>
</feature>
<evidence type="ECO:0000313" key="4">
    <source>
        <dbReference type="Proteomes" id="UP001501752"/>
    </source>
</evidence>
<proteinExistence type="predicted"/>
<feature type="domain" description="Right handed beta helix" evidence="2">
    <location>
        <begin position="129"/>
        <end position="300"/>
    </location>
</feature>
<dbReference type="InterPro" id="IPR006626">
    <property type="entry name" value="PbH1"/>
</dbReference>
<feature type="signal peptide" evidence="1">
    <location>
        <begin position="1"/>
        <end position="25"/>
    </location>
</feature>
<dbReference type="EMBL" id="BAABIS010000001">
    <property type="protein sequence ID" value="GAA4878802.1"/>
    <property type="molecule type" value="Genomic_DNA"/>
</dbReference>
<accession>A0ABP9EH53</accession>
<dbReference type="SMART" id="SM00710">
    <property type="entry name" value="PbH1"/>
    <property type="match status" value="7"/>
</dbReference>
<comment type="caution">
    <text evidence="3">The sequence shown here is derived from an EMBL/GenBank/DDBJ whole genome shotgun (WGS) entry which is preliminary data.</text>
</comment>
<evidence type="ECO:0000259" key="2">
    <source>
        <dbReference type="Pfam" id="PF13229"/>
    </source>
</evidence>
<dbReference type="RefSeq" id="WP_345700804.1">
    <property type="nucleotide sequence ID" value="NZ_BAABIS010000001.1"/>
</dbReference>
<gene>
    <name evidence="3" type="ORF">GCM10023235_68710</name>
</gene>
<keyword evidence="1" id="KW-0732">Signal</keyword>
<dbReference type="Gene3D" id="2.160.20.10">
    <property type="entry name" value="Single-stranded right-handed beta-helix, Pectin lyase-like"/>
    <property type="match status" value="1"/>
</dbReference>
<evidence type="ECO:0000256" key="1">
    <source>
        <dbReference type="SAM" id="SignalP"/>
    </source>
</evidence>
<protein>
    <submittedName>
        <fullName evidence="3">Right-handed parallel beta-helix repeat-containing protein</fullName>
    </submittedName>
</protein>
<reference evidence="4" key="1">
    <citation type="journal article" date="2019" name="Int. J. Syst. Evol. Microbiol.">
        <title>The Global Catalogue of Microorganisms (GCM) 10K type strain sequencing project: providing services to taxonomists for standard genome sequencing and annotation.</title>
        <authorList>
            <consortium name="The Broad Institute Genomics Platform"/>
            <consortium name="The Broad Institute Genome Sequencing Center for Infectious Disease"/>
            <person name="Wu L."/>
            <person name="Ma J."/>
        </authorList>
    </citation>
    <scope>NUCLEOTIDE SEQUENCE [LARGE SCALE GENOMIC DNA]</scope>
    <source>
        <strain evidence="4">JCM 13006</strain>
    </source>
</reference>